<dbReference type="GO" id="GO:0004222">
    <property type="term" value="F:metalloendopeptidase activity"/>
    <property type="evidence" value="ECO:0007669"/>
    <property type="project" value="InterPro"/>
</dbReference>
<evidence type="ECO:0000313" key="14">
    <source>
        <dbReference type="EMBL" id="MDR6223213.1"/>
    </source>
</evidence>
<dbReference type="Gene3D" id="3.30.2010.10">
    <property type="entry name" value="Metalloproteases ('zincins'), catalytic domain"/>
    <property type="match status" value="1"/>
</dbReference>
<comment type="cofactor">
    <cofactor evidence="11">
        <name>Zn(2+)</name>
        <dbReference type="ChEBI" id="CHEBI:29105"/>
    </cofactor>
    <text evidence="11">Binds 1 zinc ion per subunit.</text>
</comment>
<protein>
    <submittedName>
        <fullName evidence="14">Heat shock protein HtpX</fullName>
        <ecNumber evidence="14">3.4.24.-</ecNumber>
    </submittedName>
</protein>
<dbReference type="GO" id="GO:0005886">
    <property type="term" value="C:plasma membrane"/>
    <property type="evidence" value="ECO:0007669"/>
    <property type="project" value="UniProtKB-SubCell"/>
</dbReference>
<comment type="similarity">
    <text evidence="11">Belongs to the peptidase M48 family.</text>
</comment>
<dbReference type="InterPro" id="IPR050083">
    <property type="entry name" value="HtpX_protease"/>
</dbReference>
<dbReference type="Proteomes" id="UP001185015">
    <property type="component" value="Unassembled WGS sequence"/>
</dbReference>
<evidence type="ECO:0000256" key="6">
    <source>
        <dbReference type="ARBA" id="ARBA00022801"/>
    </source>
</evidence>
<dbReference type="EC" id="3.4.24.-" evidence="14"/>
<dbReference type="InterPro" id="IPR001915">
    <property type="entry name" value="Peptidase_M48"/>
</dbReference>
<keyword evidence="14" id="KW-0346">Stress response</keyword>
<name>A0AA90U0U2_9EURY</name>
<dbReference type="GO" id="GO:0006508">
    <property type="term" value="P:proteolysis"/>
    <property type="evidence" value="ECO:0007669"/>
    <property type="project" value="UniProtKB-KW"/>
</dbReference>
<evidence type="ECO:0000313" key="15">
    <source>
        <dbReference type="Proteomes" id="UP001185015"/>
    </source>
</evidence>
<evidence type="ECO:0000256" key="9">
    <source>
        <dbReference type="ARBA" id="ARBA00023049"/>
    </source>
</evidence>
<evidence type="ECO:0000256" key="11">
    <source>
        <dbReference type="RuleBase" id="RU003983"/>
    </source>
</evidence>
<evidence type="ECO:0000256" key="5">
    <source>
        <dbReference type="ARBA" id="ARBA00022723"/>
    </source>
</evidence>
<keyword evidence="10 12" id="KW-0472">Membrane</keyword>
<sequence length="223" mass="24623">MLKWYKAEKVGTLENLAKKAGVPSLDMYMFNHHHPIIFTVGTRGNFDIAVSSGAMGLFDASELEVMLAREFGHVLNDDVPMNTIVALFAGSLASVSTLALWGALLGGFGQDFDPAPRFIRFLGMGLVAVPSSLIAQLTLSPSRELLADAVSVELTNEPQLLAETLEHVQEYIKHYPIPLNPGHVHMFPLNLLSLEEFYDIHLSLFNTHPDMDIRVRNILGKVN</sequence>
<organism evidence="14 15">
    <name type="scientific">Methanococcoides alaskense</name>
    <dbReference type="NCBI Taxonomy" id="325778"/>
    <lineage>
        <taxon>Archaea</taxon>
        <taxon>Methanobacteriati</taxon>
        <taxon>Methanobacteriota</taxon>
        <taxon>Stenosarchaea group</taxon>
        <taxon>Methanomicrobia</taxon>
        <taxon>Methanosarcinales</taxon>
        <taxon>Methanosarcinaceae</taxon>
        <taxon>Methanococcoides</taxon>
    </lineage>
</organism>
<keyword evidence="9 11" id="KW-0482">Metalloprotease</keyword>
<evidence type="ECO:0000256" key="10">
    <source>
        <dbReference type="ARBA" id="ARBA00023136"/>
    </source>
</evidence>
<comment type="caution">
    <text evidence="14">The sequence shown here is derived from an EMBL/GenBank/DDBJ whole genome shotgun (WGS) entry which is preliminary data.</text>
</comment>
<dbReference type="AlphaFoldDB" id="A0AA90U0U2"/>
<dbReference type="RefSeq" id="WP_270095524.1">
    <property type="nucleotide sequence ID" value="NZ_JAQFFK010000001.1"/>
</dbReference>
<evidence type="ECO:0000256" key="8">
    <source>
        <dbReference type="ARBA" id="ARBA00022989"/>
    </source>
</evidence>
<dbReference type="PANTHER" id="PTHR43221:SF1">
    <property type="entry name" value="PROTEASE HTPX"/>
    <property type="match status" value="1"/>
</dbReference>
<evidence type="ECO:0000259" key="13">
    <source>
        <dbReference type="Pfam" id="PF01435"/>
    </source>
</evidence>
<keyword evidence="2" id="KW-1003">Cell membrane</keyword>
<gene>
    <name evidence="14" type="ORF">J2750_001678</name>
</gene>
<dbReference type="EMBL" id="JAVDQI010000006">
    <property type="protein sequence ID" value="MDR6223213.1"/>
    <property type="molecule type" value="Genomic_DNA"/>
</dbReference>
<accession>A0AA90U0U2</accession>
<dbReference type="Pfam" id="PF01435">
    <property type="entry name" value="Peptidase_M48"/>
    <property type="match status" value="1"/>
</dbReference>
<keyword evidence="5" id="KW-0479">Metal-binding</keyword>
<feature type="transmembrane region" description="Helical" evidence="12">
    <location>
        <begin position="84"/>
        <end position="106"/>
    </location>
</feature>
<evidence type="ECO:0000256" key="12">
    <source>
        <dbReference type="SAM" id="Phobius"/>
    </source>
</evidence>
<dbReference type="GO" id="GO:0046872">
    <property type="term" value="F:metal ion binding"/>
    <property type="evidence" value="ECO:0007669"/>
    <property type="project" value="UniProtKB-KW"/>
</dbReference>
<proteinExistence type="inferred from homology"/>
<keyword evidence="6 11" id="KW-0378">Hydrolase</keyword>
<keyword evidence="15" id="KW-1185">Reference proteome</keyword>
<evidence type="ECO:0000256" key="2">
    <source>
        <dbReference type="ARBA" id="ARBA00022475"/>
    </source>
</evidence>
<evidence type="ECO:0000256" key="4">
    <source>
        <dbReference type="ARBA" id="ARBA00022692"/>
    </source>
</evidence>
<keyword evidence="8 12" id="KW-1133">Transmembrane helix</keyword>
<feature type="transmembrane region" description="Helical" evidence="12">
    <location>
        <begin position="118"/>
        <end position="139"/>
    </location>
</feature>
<reference evidence="14 15" key="1">
    <citation type="submission" date="2023-07" db="EMBL/GenBank/DDBJ databases">
        <title>Genomic Encyclopedia of Type Strains, Phase IV (KMG-IV): sequencing the most valuable type-strain genomes for metagenomic binning, comparative biology and taxonomic classification.</title>
        <authorList>
            <person name="Goeker M."/>
        </authorList>
    </citation>
    <scope>NUCLEOTIDE SEQUENCE [LARGE SCALE GENOMIC DNA]</scope>
    <source>
        <strain evidence="14 15">DSM 17273</strain>
    </source>
</reference>
<evidence type="ECO:0000256" key="1">
    <source>
        <dbReference type="ARBA" id="ARBA00004651"/>
    </source>
</evidence>
<feature type="domain" description="Peptidase M48" evidence="13">
    <location>
        <begin position="13"/>
        <end position="219"/>
    </location>
</feature>
<evidence type="ECO:0000256" key="7">
    <source>
        <dbReference type="ARBA" id="ARBA00022833"/>
    </source>
</evidence>
<keyword evidence="3 11" id="KW-0645">Protease</keyword>
<comment type="subcellular location">
    <subcellularLocation>
        <location evidence="1">Cell membrane</location>
        <topology evidence="1">Multi-pass membrane protein</topology>
    </subcellularLocation>
</comment>
<keyword evidence="7 11" id="KW-0862">Zinc</keyword>
<evidence type="ECO:0000256" key="3">
    <source>
        <dbReference type="ARBA" id="ARBA00022670"/>
    </source>
</evidence>
<keyword evidence="4 12" id="KW-0812">Transmembrane</keyword>
<dbReference type="PANTHER" id="PTHR43221">
    <property type="entry name" value="PROTEASE HTPX"/>
    <property type="match status" value="1"/>
</dbReference>